<dbReference type="PANTHER" id="PTHR31602">
    <property type="entry name" value="GROWTH-REGULATING FACTOR 5"/>
    <property type="match status" value="1"/>
</dbReference>
<gene>
    <name evidence="9" type="ORF">Nepgr_011436</name>
</gene>
<comment type="caution">
    <text evidence="9">The sequence shown here is derived from an EMBL/GenBank/DDBJ whole genome shotgun (WGS) entry which is preliminary data.</text>
</comment>
<feature type="compositionally biased region" description="Basic residues" evidence="6">
    <location>
        <begin position="192"/>
        <end position="202"/>
    </location>
</feature>
<reference evidence="9" key="1">
    <citation type="submission" date="2023-05" db="EMBL/GenBank/DDBJ databases">
        <title>Nepenthes gracilis genome sequencing.</title>
        <authorList>
            <person name="Fukushima K."/>
        </authorList>
    </citation>
    <scope>NUCLEOTIDE SEQUENCE</scope>
    <source>
        <strain evidence="9">SING2019-196</strain>
    </source>
</reference>
<dbReference type="Pfam" id="PF08879">
    <property type="entry name" value="WRC"/>
    <property type="match status" value="1"/>
</dbReference>
<dbReference type="GO" id="GO:0005524">
    <property type="term" value="F:ATP binding"/>
    <property type="evidence" value="ECO:0007669"/>
    <property type="project" value="UniProtKB-UniRule"/>
</dbReference>
<dbReference type="SMART" id="SM00951">
    <property type="entry name" value="QLQ"/>
    <property type="match status" value="1"/>
</dbReference>
<dbReference type="Pfam" id="PF08880">
    <property type="entry name" value="QLQ"/>
    <property type="match status" value="1"/>
</dbReference>
<protein>
    <recommendedName>
        <fullName evidence="5">Growth-regulating factor</fullName>
    </recommendedName>
</protein>
<comment type="function">
    <text evidence="5">Transcription activator.</text>
</comment>
<keyword evidence="5" id="KW-0804">Transcription</keyword>
<evidence type="ECO:0000313" key="10">
    <source>
        <dbReference type="Proteomes" id="UP001279734"/>
    </source>
</evidence>
<evidence type="ECO:0000256" key="3">
    <source>
        <dbReference type="ARBA" id="ARBA00023242"/>
    </source>
</evidence>
<organism evidence="9 10">
    <name type="scientific">Nepenthes gracilis</name>
    <name type="common">Slender pitcher plant</name>
    <dbReference type="NCBI Taxonomy" id="150966"/>
    <lineage>
        <taxon>Eukaryota</taxon>
        <taxon>Viridiplantae</taxon>
        <taxon>Streptophyta</taxon>
        <taxon>Embryophyta</taxon>
        <taxon>Tracheophyta</taxon>
        <taxon>Spermatophyta</taxon>
        <taxon>Magnoliopsida</taxon>
        <taxon>eudicotyledons</taxon>
        <taxon>Gunneridae</taxon>
        <taxon>Pentapetalae</taxon>
        <taxon>Caryophyllales</taxon>
        <taxon>Nepenthaceae</taxon>
        <taxon>Nepenthes</taxon>
    </lineage>
</organism>
<comment type="domain">
    <text evidence="5">The QLQ domain and WRC domain may be involved in protein-protein interaction and DNA-binding, respectively.</text>
</comment>
<evidence type="ECO:0000259" key="8">
    <source>
        <dbReference type="PROSITE" id="PS51667"/>
    </source>
</evidence>
<comment type="similarity">
    <text evidence="2 5">Belongs to the GRF family.</text>
</comment>
<evidence type="ECO:0000256" key="5">
    <source>
        <dbReference type="RuleBase" id="RU367127"/>
    </source>
</evidence>
<dbReference type="AlphaFoldDB" id="A0AAD3SF63"/>
<accession>A0AAD3SF63</accession>
<evidence type="ECO:0000256" key="6">
    <source>
        <dbReference type="SAM" id="MobiDB-lite"/>
    </source>
</evidence>
<keyword evidence="5" id="KW-0805">Transcription regulation</keyword>
<evidence type="ECO:0000256" key="1">
    <source>
        <dbReference type="ARBA" id="ARBA00004123"/>
    </source>
</evidence>
<name>A0AAD3SF63_NEPGR</name>
<evidence type="ECO:0000313" key="9">
    <source>
        <dbReference type="EMBL" id="GMH09595.1"/>
    </source>
</evidence>
<dbReference type="InterPro" id="IPR014977">
    <property type="entry name" value="WRC_dom"/>
</dbReference>
<dbReference type="EMBL" id="BSYO01000009">
    <property type="protein sequence ID" value="GMH09595.1"/>
    <property type="molecule type" value="Genomic_DNA"/>
</dbReference>
<dbReference type="GO" id="GO:0006355">
    <property type="term" value="P:regulation of DNA-templated transcription"/>
    <property type="evidence" value="ECO:0007669"/>
    <property type="project" value="InterPro"/>
</dbReference>
<feature type="compositionally biased region" description="Low complexity" evidence="6">
    <location>
        <begin position="437"/>
        <end position="460"/>
    </location>
</feature>
<evidence type="ECO:0000259" key="7">
    <source>
        <dbReference type="PROSITE" id="PS51666"/>
    </source>
</evidence>
<keyword evidence="5" id="KW-0010">Activator</keyword>
<feature type="domain" description="WRC" evidence="8">
    <location>
        <begin position="162"/>
        <end position="207"/>
    </location>
</feature>
<dbReference type="GO" id="GO:0006351">
    <property type="term" value="P:DNA-templated transcription"/>
    <property type="evidence" value="ECO:0007669"/>
    <property type="project" value="UniProtKB-UniRule"/>
</dbReference>
<sequence length="470" mass="50735">MGSGKRSEFLCSDKEEKDCDIGLDLKMQLAAESYPSLNKMMTIPPNESSVSGFAGCASSGAGVIFGASSGAVPTVQRTPLPFFPSDSSFRSWGGRAPFTEVQKQELERQTIIYKYIMASMPVPPELLVPISEYPSEIPLNAHFQDQTRGKKSLELRFASSTDPEPWRCRRTDGKKWRCSRDVAPDQKYCERHTHKGRPSRSRKPVESLSVSQSRPTTIAASACPLDLSAPTTMPYQKSSFLNQTDLMSPSQYNQTRYPDWFMKREAVLLPTAALYQHWDQMAQCEHSLMRENCTALDHKDSYFPSQSKSLMGVEQAGRLNEQSCLSPRQFLDAWSVRECKGGNISEITGKYGISSAADLTLSMSGEMDDGDGIGGAGRLGTGLMDSDRDSDGCERTGPSLNWMSSGVSGASWMSPPPGGPLAEALCLGASSSAKGSAAAASSEVSPHGCSCSSTASSSKSSHGDGGHGFK</sequence>
<feature type="compositionally biased region" description="Basic and acidic residues" evidence="6">
    <location>
        <begin position="461"/>
        <end position="470"/>
    </location>
</feature>
<dbReference type="PROSITE" id="PS51666">
    <property type="entry name" value="QLQ"/>
    <property type="match status" value="1"/>
</dbReference>
<keyword evidence="3 5" id="KW-0539">Nucleus</keyword>
<proteinExistence type="inferred from homology"/>
<dbReference type="Proteomes" id="UP001279734">
    <property type="component" value="Unassembled WGS sequence"/>
</dbReference>
<evidence type="ECO:0000256" key="2">
    <source>
        <dbReference type="ARBA" id="ARBA00008122"/>
    </source>
</evidence>
<dbReference type="PANTHER" id="PTHR31602:SF3">
    <property type="entry name" value="GROWTH-REGULATING FACTOR 8"/>
    <property type="match status" value="1"/>
</dbReference>
<dbReference type="InterPro" id="IPR014978">
    <property type="entry name" value="Gln-Leu-Gln_QLQ"/>
</dbReference>
<comment type="subcellular location">
    <subcellularLocation>
        <location evidence="1 5">Nucleus</location>
    </subcellularLocation>
</comment>
<dbReference type="GO" id="GO:0005634">
    <property type="term" value="C:nucleus"/>
    <property type="evidence" value="ECO:0007669"/>
    <property type="project" value="UniProtKB-SubCell"/>
</dbReference>
<feature type="domain" description="QLQ" evidence="7">
    <location>
        <begin position="97"/>
        <end position="132"/>
    </location>
</feature>
<dbReference type="PROSITE" id="PS51667">
    <property type="entry name" value="WRC"/>
    <property type="match status" value="1"/>
</dbReference>
<feature type="region of interest" description="Disordered" evidence="6">
    <location>
        <begin position="190"/>
        <end position="213"/>
    </location>
</feature>
<keyword evidence="10" id="KW-1185">Reference proteome</keyword>
<feature type="region of interest" description="Disordered" evidence="6">
    <location>
        <begin position="437"/>
        <end position="470"/>
    </location>
</feature>
<dbReference type="InterPro" id="IPR031137">
    <property type="entry name" value="GRF"/>
</dbReference>
<comment type="caution">
    <text evidence="4">Lacks conserved residue(s) required for the propagation of feature annotation.</text>
</comment>
<evidence type="ECO:0000256" key="4">
    <source>
        <dbReference type="PROSITE-ProRule" id="PRU01002"/>
    </source>
</evidence>
<dbReference type="GO" id="GO:0099402">
    <property type="term" value="P:plant organ development"/>
    <property type="evidence" value="ECO:0007669"/>
    <property type="project" value="UniProtKB-ARBA"/>
</dbReference>